<feature type="region of interest" description="Disordered" evidence="1">
    <location>
        <begin position="63"/>
        <end position="220"/>
    </location>
</feature>
<dbReference type="VEuPathDB" id="TriTrypDB:TM35_000451760"/>
<keyword evidence="2" id="KW-0732">Signal</keyword>
<gene>
    <name evidence="3" type="ORF">TM35_000451760</name>
</gene>
<feature type="compositionally biased region" description="Basic and acidic residues" evidence="1">
    <location>
        <begin position="105"/>
        <end position="118"/>
    </location>
</feature>
<feature type="compositionally biased region" description="Low complexity" evidence="1">
    <location>
        <begin position="171"/>
        <end position="188"/>
    </location>
</feature>
<evidence type="ECO:0000313" key="4">
    <source>
        <dbReference type="Proteomes" id="UP000192257"/>
    </source>
</evidence>
<feature type="compositionally biased region" description="Basic and acidic residues" evidence="1">
    <location>
        <begin position="73"/>
        <end position="83"/>
    </location>
</feature>
<feature type="compositionally biased region" description="Polar residues" evidence="1">
    <location>
        <begin position="120"/>
        <end position="134"/>
    </location>
</feature>
<dbReference type="RefSeq" id="XP_028878504.1">
    <property type="nucleotide sequence ID" value="XM_029030273.1"/>
</dbReference>
<dbReference type="EMBL" id="NBCO01000045">
    <property type="protein sequence ID" value="ORC84438.1"/>
    <property type="molecule type" value="Genomic_DNA"/>
</dbReference>
<reference evidence="3 4" key="1">
    <citation type="submission" date="2017-03" db="EMBL/GenBank/DDBJ databases">
        <title>An alternative strategy for trypanosome survival in the mammalian bloodstream revealed through genome and transcriptome analysis of the ubiquitous bovine parasite Trypanosoma (Megatrypanum) theileri.</title>
        <authorList>
            <person name="Kelly S."/>
            <person name="Ivens A."/>
            <person name="Mott A."/>
            <person name="O'Neill E."/>
            <person name="Emms D."/>
            <person name="Macleod O."/>
            <person name="Voorheis P."/>
            <person name="Matthews J."/>
            <person name="Matthews K."/>
            <person name="Carrington M."/>
        </authorList>
    </citation>
    <scope>NUCLEOTIDE SEQUENCE [LARGE SCALE GENOMIC DNA]</scope>
    <source>
        <strain evidence="3">Edinburgh</strain>
    </source>
</reference>
<evidence type="ECO:0000256" key="2">
    <source>
        <dbReference type="SAM" id="SignalP"/>
    </source>
</evidence>
<comment type="caution">
    <text evidence="3">The sequence shown here is derived from an EMBL/GenBank/DDBJ whole genome shotgun (WGS) entry which is preliminary data.</text>
</comment>
<feature type="compositionally biased region" description="Polar residues" evidence="1">
    <location>
        <begin position="158"/>
        <end position="170"/>
    </location>
</feature>
<organism evidence="3 4">
    <name type="scientific">Trypanosoma theileri</name>
    <dbReference type="NCBI Taxonomy" id="67003"/>
    <lineage>
        <taxon>Eukaryota</taxon>
        <taxon>Discoba</taxon>
        <taxon>Euglenozoa</taxon>
        <taxon>Kinetoplastea</taxon>
        <taxon>Metakinetoplastina</taxon>
        <taxon>Trypanosomatida</taxon>
        <taxon>Trypanosomatidae</taxon>
        <taxon>Trypanosoma</taxon>
    </lineage>
</organism>
<keyword evidence="4" id="KW-1185">Reference proteome</keyword>
<feature type="compositionally biased region" description="Low complexity" evidence="1">
    <location>
        <begin position="196"/>
        <end position="210"/>
    </location>
</feature>
<dbReference type="Proteomes" id="UP000192257">
    <property type="component" value="Unassembled WGS sequence"/>
</dbReference>
<name>A0A1X0NIT5_9TRYP</name>
<proteinExistence type="predicted"/>
<accession>A0A1X0NIT5</accession>
<sequence length="261" mass="26935">MMKMRRVMCVLAVVLCCACGYTMAAAATAVNALQQNVVRERGNPDEWSDLFITATVNHTCTTNPEDTVNGLSCKERGYPKKAEPLPTPQGNGEPGANLSPASPTKGHEGDLSVEREGLRSTGTESISSEDSVGSTEAKGQDPGTAPDAATHGTEDAPSITSDNTTAGDSNSTEQSSAAAGTAGTESSQENVNADSTATTTNTTREAPTSTLSPVPVPNPQISTITSTVQNKANVDSSVSPVWMRTAAPLLIVAVLFSATVY</sequence>
<feature type="chain" id="PRO_5012936301" description="Mucin TcMUCII" evidence="2">
    <location>
        <begin position="25"/>
        <end position="261"/>
    </location>
</feature>
<dbReference type="AlphaFoldDB" id="A0A1X0NIT5"/>
<feature type="signal peptide" evidence="2">
    <location>
        <begin position="1"/>
        <end position="24"/>
    </location>
</feature>
<evidence type="ECO:0008006" key="5">
    <source>
        <dbReference type="Google" id="ProtNLM"/>
    </source>
</evidence>
<evidence type="ECO:0000256" key="1">
    <source>
        <dbReference type="SAM" id="MobiDB-lite"/>
    </source>
</evidence>
<evidence type="ECO:0000313" key="3">
    <source>
        <dbReference type="EMBL" id="ORC84438.1"/>
    </source>
</evidence>
<dbReference type="GeneID" id="39990053"/>
<protein>
    <recommendedName>
        <fullName evidence="5">Mucin TcMUCII</fullName>
    </recommendedName>
</protein>